<dbReference type="RefSeq" id="WP_162442016.1">
    <property type="nucleotide sequence ID" value="NZ_CP048222.1"/>
</dbReference>
<protein>
    <recommendedName>
        <fullName evidence="4">DUF4136 domain-containing protein</fullName>
    </recommendedName>
</protein>
<feature type="signal peptide" evidence="1">
    <location>
        <begin position="1"/>
        <end position="22"/>
    </location>
</feature>
<accession>A0A6C0GDR7</accession>
<keyword evidence="3" id="KW-1185">Reference proteome</keyword>
<dbReference type="EMBL" id="CP048222">
    <property type="protein sequence ID" value="QHT65943.1"/>
    <property type="molecule type" value="Genomic_DNA"/>
</dbReference>
<evidence type="ECO:0000256" key="1">
    <source>
        <dbReference type="SAM" id="SignalP"/>
    </source>
</evidence>
<gene>
    <name evidence="2" type="ORF">GXP67_04290</name>
</gene>
<reference evidence="2 3" key="1">
    <citation type="submission" date="2020-01" db="EMBL/GenBank/DDBJ databases">
        <authorList>
            <person name="Kim M.K."/>
        </authorList>
    </citation>
    <scope>NUCLEOTIDE SEQUENCE [LARGE SCALE GENOMIC DNA]</scope>
    <source>
        <strain evidence="2 3">172606-1</strain>
    </source>
</reference>
<name>A0A6C0GDR7_9BACT</name>
<proteinExistence type="predicted"/>
<keyword evidence="1" id="KW-0732">Signal</keyword>
<feature type="chain" id="PRO_5025415192" description="DUF4136 domain-containing protein" evidence="1">
    <location>
        <begin position="23"/>
        <end position="210"/>
    </location>
</feature>
<sequence length="210" mass="24762">MGKIKVMLLFLIVLMGMKSANAQIDHLTPVSGIFDAYTFEFEYYSKVRNVLFQGLTDYPEIRFLVMPSFVPENVLDIEYDRENEKYYIVYHTCKEKIWENKNWQHVRVERYKKEIRKNSAEVVKLLFKNAISHTRYSEYEWGLDGANYYFTVSDTGQKSGTVWSPDDGTKMRRLVKIGYHLIELSQQKASIVELDDTLKAEIEKLTEELK</sequence>
<evidence type="ECO:0008006" key="4">
    <source>
        <dbReference type="Google" id="ProtNLM"/>
    </source>
</evidence>
<evidence type="ECO:0000313" key="3">
    <source>
        <dbReference type="Proteomes" id="UP000480178"/>
    </source>
</evidence>
<evidence type="ECO:0000313" key="2">
    <source>
        <dbReference type="EMBL" id="QHT65943.1"/>
    </source>
</evidence>
<dbReference type="AlphaFoldDB" id="A0A6C0GDR7"/>
<organism evidence="2 3">
    <name type="scientific">Rhodocytophaga rosea</name>
    <dbReference type="NCBI Taxonomy" id="2704465"/>
    <lineage>
        <taxon>Bacteria</taxon>
        <taxon>Pseudomonadati</taxon>
        <taxon>Bacteroidota</taxon>
        <taxon>Cytophagia</taxon>
        <taxon>Cytophagales</taxon>
        <taxon>Rhodocytophagaceae</taxon>
        <taxon>Rhodocytophaga</taxon>
    </lineage>
</organism>
<dbReference type="Proteomes" id="UP000480178">
    <property type="component" value="Chromosome"/>
</dbReference>
<dbReference type="KEGG" id="rhoz:GXP67_04290"/>